<reference evidence="4 5" key="1">
    <citation type="journal article" date="2016" name="Nat. Commun.">
        <title>Thousands of microbial genomes shed light on interconnected biogeochemical processes in an aquifer system.</title>
        <authorList>
            <person name="Anantharaman K."/>
            <person name="Brown C.T."/>
            <person name="Hug L.A."/>
            <person name="Sharon I."/>
            <person name="Castelle C.J."/>
            <person name="Probst A.J."/>
            <person name="Thomas B.C."/>
            <person name="Singh A."/>
            <person name="Wilkins M.J."/>
            <person name="Karaoz U."/>
            <person name="Brodie E.L."/>
            <person name="Williams K.H."/>
            <person name="Hubbard S.S."/>
            <person name="Banfield J.F."/>
        </authorList>
    </citation>
    <scope>NUCLEOTIDE SEQUENCE [LARGE SCALE GENOMIC DNA]</scope>
</reference>
<evidence type="ECO:0000313" key="4">
    <source>
        <dbReference type="EMBL" id="OGC36792.1"/>
    </source>
</evidence>
<gene>
    <name evidence="4" type="ORF">A2311_02010</name>
</gene>
<proteinExistence type="inferred from homology"/>
<protein>
    <recommendedName>
        <fullName evidence="6">V-type ATP synthase subunit D</fullName>
    </recommendedName>
</protein>
<sequence length="199" mass="22700">MRLKINPTRMQLLRLRRRIDLARRGHQLLQDRLDGLLQNFFRLKDDYLQLHARLEPELTKIFLTTVMGSALSHPKAFDPANQKKAQAEVAKTQTNIMGVKTVQWQLKQEGDPSYNELVATGELMAAAGQFSQRLPELVRLAGLSQTLKAVASQIIETRRRVNALEYILIPELARNVKLIKIKLAELERSTKVVLIKLGE</sequence>
<comment type="similarity">
    <text evidence="1">Belongs to the V-ATPase D subunit family.</text>
</comment>
<accession>A0A1F4TVV3</accession>
<dbReference type="PANTHER" id="PTHR11671">
    <property type="entry name" value="V-TYPE ATP SYNTHASE SUBUNIT D"/>
    <property type="match status" value="1"/>
</dbReference>
<dbReference type="Gene3D" id="1.10.287.3240">
    <property type="match status" value="1"/>
</dbReference>
<keyword evidence="2" id="KW-0813">Transport</keyword>
<dbReference type="AlphaFoldDB" id="A0A1F4TVV3"/>
<comment type="caution">
    <text evidence="4">The sequence shown here is derived from an EMBL/GenBank/DDBJ whole genome shotgun (WGS) entry which is preliminary data.</text>
</comment>
<evidence type="ECO:0000256" key="1">
    <source>
        <dbReference type="ARBA" id="ARBA00005850"/>
    </source>
</evidence>
<dbReference type="Proteomes" id="UP000178951">
    <property type="component" value="Unassembled WGS sequence"/>
</dbReference>
<evidence type="ECO:0000313" key="5">
    <source>
        <dbReference type="Proteomes" id="UP000178951"/>
    </source>
</evidence>
<dbReference type="Pfam" id="PF01813">
    <property type="entry name" value="ATP-synt_D"/>
    <property type="match status" value="1"/>
</dbReference>
<keyword evidence="3" id="KW-0406">Ion transport</keyword>
<dbReference type="InterPro" id="IPR002699">
    <property type="entry name" value="V_ATPase_D"/>
</dbReference>
<evidence type="ECO:0000256" key="3">
    <source>
        <dbReference type="ARBA" id="ARBA00023065"/>
    </source>
</evidence>
<dbReference type="NCBIfam" id="TIGR00309">
    <property type="entry name" value="V_ATPase_subD"/>
    <property type="match status" value="1"/>
</dbReference>
<dbReference type="STRING" id="1802583.A2311_02010"/>
<name>A0A1F4TVV3_UNCSA</name>
<evidence type="ECO:0000256" key="2">
    <source>
        <dbReference type="ARBA" id="ARBA00022448"/>
    </source>
</evidence>
<evidence type="ECO:0008006" key="6">
    <source>
        <dbReference type="Google" id="ProtNLM"/>
    </source>
</evidence>
<dbReference type="EMBL" id="MEUF01000005">
    <property type="protein sequence ID" value="OGC36792.1"/>
    <property type="molecule type" value="Genomic_DNA"/>
</dbReference>
<dbReference type="GO" id="GO:0046961">
    <property type="term" value="F:proton-transporting ATPase activity, rotational mechanism"/>
    <property type="evidence" value="ECO:0007669"/>
    <property type="project" value="InterPro"/>
</dbReference>
<organism evidence="4 5">
    <name type="scientific">candidate division WOR-1 bacterium RIFOXYB2_FULL_48_7</name>
    <dbReference type="NCBI Taxonomy" id="1802583"/>
    <lineage>
        <taxon>Bacteria</taxon>
        <taxon>Bacillati</taxon>
        <taxon>Saganbacteria</taxon>
    </lineage>
</organism>